<evidence type="ECO:0000313" key="6">
    <source>
        <dbReference type="Proteomes" id="UP001478133"/>
    </source>
</evidence>
<dbReference type="CDD" id="cd00761">
    <property type="entry name" value="Glyco_tranf_GTA_type"/>
    <property type="match status" value="1"/>
</dbReference>
<dbReference type="EMBL" id="JBBMFI010000017">
    <property type="protein sequence ID" value="MEQ2565741.1"/>
    <property type="molecule type" value="Genomic_DNA"/>
</dbReference>
<organism evidence="5 6">
    <name type="scientific">Ruminococcoides intestinihominis</name>
    <dbReference type="NCBI Taxonomy" id="3133161"/>
    <lineage>
        <taxon>Bacteria</taxon>
        <taxon>Bacillati</taxon>
        <taxon>Bacillota</taxon>
        <taxon>Clostridia</taxon>
        <taxon>Eubacteriales</taxon>
        <taxon>Oscillospiraceae</taxon>
        <taxon>Ruminococcoides</taxon>
    </lineage>
</organism>
<proteinExistence type="predicted"/>
<dbReference type="RefSeq" id="WP_329978819.1">
    <property type="nucleotide sequence ID" value="NZ_JBBMEY010000018.1"/>
</dbReference>
<keyword evidence="1 5" id="KW-0328">Glycosyltransferase</keyword>
<dbReference type="GO" id="GO:0016757">
    <property type="term" value="F:glycosyltransferase activity"/>
    <property type="evidence" value="ECO:0007669"/>
    <property type="project" value="UniProtKB-KW"/>
</dbReference>
<evidence type="ECO:0000256" key="1">
    <source>
        <dbReference type="ARBA" id="ARBA00022676"/>
    </source>
</evidence>
<protein>
    <submittedName>
        <fullName evidence="5">Glycosyltransferase</fullName>
        <ecNumber evidence="5">2.4.-.-</ecNumber>
    </submittedName>
</protein>
<dbReference type="PANTHER" id="PTHR22916">
    <property type="entry name" value="GLYCOSYLTRANSFERASE"/>
    <property type="match status" value="1"/>
</dbReference>
<accession>A0ABV1HUK1</accession>
<reference evidence="5 6" key="1">
    <citation type="submission" date="2024-03" db="EMBL/GenBank/DDBJ databases">
        <title>Human intestinal bacterial collection.</title>
        <authorList>
            <person name="Pauvert C."/>
            <person name="Hitch T.C.A."/>
            <person name="Clavel T."/>
        </authorList>
    </citation>
    <scope>NUCLEOTIDE SEQUENCE [LARGE SCALE GENOMIC DNA]</scope>
    <source>
        <strain evidence="5 6">CLA-AP-H18</strain>
    </source>
</reference>
<dbReference type="PANTHER" id="PTHR22916:SF51">
    <property type="entry name" value="GLYCOSYLTRANSFERASE EPSH-RELATED"/>
    <property type="match status" value="1"/>
</dbReference>
<dbReference type="InterPro" id="IPR001173">
    <property type="entry name" value="Glyco_trans_2-like"/>
</dbReference>
<evidence type="ECO:0000259" key="4">
    <source>
        <dbReference type="Pfam" id="PF00535"/>
    </source>
</evidence>
<dbReference type="Proteomes" id="UP001478133">
    <property type="component" value="Unassembled WGS sequence"/>
</dbReference>
<dbReference type="InterPro" id="IPR029044">
    <property type="entry name" value="Nucleotide-diphossugar_trans"/>
</dbReference>
<evidence type="ECO:0000256" key="3">
    <source>
        <dbReference type="SAM" id="Coils"/>
    </source>
</evidence>
<dbReference type="Gene3D" id="3.90.550.10">
    <property type="entry name" value="Spore Coat Polysaccharide Biosynthesis Protein SpsA, Chain A"/>
    <property type="match status" value="1"/>
</dbReference>
<keyword evidence="6" id="KW-1185">Reference proteome</keyword>
<dbReference type="Pfam" id="PF00535">
    <property type="entry name" value="Glycos_transf_2"/>
    <property type="match status" value="1"/>
</dbReference>
<name>A0ABV1HUK1_9FIRM</name>
<keyword evidence="2 5" id="KW-0808">Transferase</keyword>
<evidence type="ECO:0000313" key="5">
    <source>
        <dbReference type="EMBL" id="MEQ2565741.1"/>
    </source>
</evidence>
<feature type="domain" description="Glycosyltransferase 2-like" evidence="4">
    <location>
        <begin position="7"/>
        <end position="171"/>
    </location>
</feature>
<keyword evidence="3" id="KW-0175">Coiled coil</keyword>
<feature type="coiled-coil region" evidence="3">
    <location>
        <begin position="263"/>
        <end position="290"/>
    </location>
</feature>
<evidence type="ECO:0000256" key="2">
    <source>
        <dbReference type="ARBA" id="ARBA00022679"/>
    </source>
</evidence>
<sequence length="332" mass="38671">MESNLISVIVPAYNIAEFLPRCLDSILNQTYSNLEVIVISDGSTDGTDNVIKEYAEKDSRIVPFFKVNSGVSDTRNKGLEIAKGDYIGFVDGDDYIEPNMYEILLNNAIENDADISHCGYQMVFPTRVDYYYNTGKKVIQDNKKGIRDIIVGDYVEPGIWNKLYRKSIIENVFMPVDIKNNEDVLFNFYAFTKSQKSVYEDLPLYHYILRKGSAATSKVNTNKLYDPIKVRKEIFEFCLKNYDKEIQSLAYTSYLNAVISLYRTIKNNKLKDEKNNAKKYKNDIKQIKERLPLSKRTKVEKMLFLHFTLLHMFVYKVYDKFISKNSNKYEVK</sequence>
<gene>
    <name evidence="5" type="ORF">ABFO16_05770</name>
</gene>
<dbReference type="SUPFAM" id="SSF53448">
    <property type="entry name" value="Nucleotide-diphospho-sugar transferases"/>
    <property type="match status" value="1"/>
</dbReference>
<comment type="caution">
    <text evidence="5">The sequence shown here is derived from an EMBL/GenBank/DDBJ whole genome shotgun (WGS) entry which is preliminary data.</text>
</comment>
<dbReference type="EC" id="2.4.-.-" evidence="5"/>